<feature type="transmembrane region" description="Helical" evidence="1">
    <location>
        <begin position="95"/>
        <end position="113"/>
    </location>
</feature>
<reference evidence="4" key="1">
    <citation type="submission" date="2019-04" db="EMBL/GenBank/DDBJ databases">
        <title>Friends and foes A comparative genomics studyof 23 Aspergillus species from section Flavi.</title>
        <authorList>
            <consortium name="DOE Joint Genome Institute"/>
            <person name="Kjaerbolling I."/>
            <person name="Vesth T."/>
            <person name="Frisvad J.C."/>
            <person name="Nybo J.L."/>
            <person name="Theobald S."/>
            <person name="Kildgaard S."/>
            <person name="Isbrandt T."/>
            <person name="Kuo A."/>
            <person name="Sato A."/>
            <person name="Lyhne E.K."/>
            <person name="Kogle M.E."/>
            <person name="Wiebenga A."/>
            <person name="Kun R.S."/>
            <person name="Lubbers R.J."/>
            <person name="Makela M.R."/>
            <person name="Barry K."/>
            <person name="Chovatia M."/>
            <person name="Clum A."/>
            <person name="Daum C."/>
            <person name="Haridas S."/>
            <person name="He G."/>
            <person name="LaButti K."/>
            <person name="Lipzen A."/>
            <person name="Mondo S."/>
            <person name="Riley R."/>
            <person name="Salamov A."/>
            <person name="Simmons B.A."/>
            <person name="Magnuson J.K."/>
            <person name="Henrissat B."/>
            <person name="Mortensen U.H."/>
            <person name="Larsen T.O."/>
            <person name="Devries R.P."/>
            <person name="Grigoriev I.V."/>
            <person name="Machida M."/>
            <person name="Baker S.E."/>
            <person name="Andersen M.R."/>
        </authorList>
    </citation>
    <scope>NUCLEOTIDE SEQUENCE [LARGE SCALE GENOMIC DNA]</scope>
    <source>
        <strain evidence="4">CBS 553.77</strain>
    </source>
</reference>
<dbReference type="InterPro" id="IPR049326">
    <property type="entry name" value="Rhodopsin_dom_fungi"/>
</dbReference>
<accession>A0A5N6Z430</accession>
<feature type="domain" description="Rhodopsin" evidence="2">
    <location>
        <begin position="56"/>
        <end position="263"/>
    </location>
</feature>
<feature type="transmembrane region" description="Helical" evidence="1">
    <location>
        <begin position="175"/>
        <end position="199"/>
    </location>
</feature>
<keyword evidence="1" id="KW-0472">Membrane</keyword>
<dbReference type="Pfam" id="PF20684">
    <property type="entry name" value="Fung_rhodopsin"/>
    <property type="match status" value="1"/>
</dbReference>
<gene>
    <name evidence="3" type="ORF">BDV28DRAFT_165511</name>
</gene>
<evidence type="ECO:0000256" key="1">
    <source>
        <dbReference type="SAM" id="Phobius"/>
    </source>
</evidence>
<organism evidence="3 4">
    <name type="scientific">Aspergillus coremiiformis</name>
    <dbReference type="NCBI Taxonomy" id="138285"/>
    <lineage>
        <taxon>Eukaryota</taxon>
        <taxon>Fungi</taxon>
        <taxon>Dikarya</taxon>
        <taxon>Ascomycota</taxon>
        <taxon>Pezizomycotina</taxon>
        <taxon>Eurotiomycetes</taxon>
        <taxon>Eurotiomycetidae</taxon>
        <taxon>Eurotiales</taxon>
        <taxon>Aspergillaceae</taxon>
        <taxon>Aspergillus</taxon>
        <taxon>Aspergillus subgen. Circumdati</taxon>
    </lineage>
</organism>
<name>A0A5N6Z430_9EURO</name>
<dbReference type="PANTHER" id="PTHR38794:SF3">
    <property type="entry name" value="INTEGRAL MEMBRANE PROTEIN"/>
    <property type="match status" value="1"/>
</dbReference>
<dbReference type="EMBL" id="ML739131">
    <property type="protein sequence ID" value="KAE8352421.1"/>
    <property type="molecule type" value="Genomic_DNA"/>
</dbReference>
<dbReference type="PANTHER" id="PTHR38794">
    <property type="entry name" value="INTEGRAL MEMBRANE PROTEIN"/>
    <property type="match status" value="1"/>
</dbReference>
<dbReference type="OrthoDB" id="3918601at2759"/>
<dbReference type="AlphaFoldDB" id="A0A5N6Z430"/>
<feature type="transmembrane region" description="Helical" evidence="1">
    <location>
        <begin position="20"/>
        <end position="40"/>
    </location>
</feature>
<sequence length="330" mass="36433">MPIKPVLLPPFEEITGNNNGPIVSIIAFVLVSITFLVVLIKTVSMVYLKRVVLSIDGPIWIGTIIAIAQTLLIQFAVNHGMGRHYNALSSSTFEAYSQLTYIAQLLLFLVLSLSKVSTTNLIQSINPKQSIKRYCRSTQIAIGGWTVLALFGYAFQCQPPHWRYLPSRCVGEGAITYPVMIINMLVDVALVVLPTLMLWNVQMSLARRLKLIATFASRTLVVVVDAIQLSYLGQYLHSTDPTCWVMMNACIITTCIPALYRVINSLALGMNNVQISEQLELSSSKTPRRARSGIRRVAHADSSDQAEKGAVKLLCYETEIGLPYGEPSIA</sequence>
<feature type="transmembrane region" description="Helical" evidence="1">
    <location>
        <begin position="211"/>
        <end position="232"/>
    </location>
</feature>
<keyword evidence="4" id="KW-1185">Reference proteome</keyword>
<keyword evidence="1" id="KW-1133">Transmembrane helix</keyword>
<feature type="transmembrane region" description="Helical" evidence="1">
    <location>
        <begin position="244"/>
        <end position="263"/>
    </location>
</feature>
<keyword evidence="1" id="KW-0812">Transmembrane</keyword>
<proteinExistence type="predicted"/>
<dbReference type="Proteomes" id="UP000327118">
    <property type="component" value="Unassembled WGS sequence"/>
</dbReference>
<feature type="transmembrane region" description="Helical" evidence="1">
    <location>
        <begin position="134"/>
        <end position="155"/>
    </location>
</feature>
<protein>
    <recommendedName>
        <fullName evidence="2">Rhodopsin domain-containing protein</fullName>
    </recommendedName>
</protein>
<evidence type="ECO:0000259" key="2">
    <source>
        <dbReference type="Pfam" id="PF20684"/>
    </source>
</evidence>
<evidence type="ECO:0000313" key="4">
    <source>
        <dbReference type="Proteomes" id="UP000327118"/>
    </source>
</evidence>
<evidence type="ECO:0000313" key="3">
    <source>
        <dbReference type="EMBL" id="KAE8352421.1"/>
    </source>
</evidence>
<feature type="transmembrane region" description="Helical" evidence="1">
    <location>
        <begin position="52"/>
        <end position="75"/>
    </location>
</feature>